<comment type="catalytic activity">
    <reaction evidence="1">
        <text>ATP + protein L-histidine = ADP + protein N-phospho-L-histidine.</text>
        <dbReference type="EC" id="2.7.13.3"/>
    </reaction>
</comment>
<dbReference type="InterPro" id="IPR000014">
    <property type="entry name" value="PAS"/>
</dbReference>
<dbReference type="SMART" id="SM00065">
    <property type="entry name" value="GAF"/>
    <property type="match status" value="1"/>
</dbReference>
<dbReference type="Pfam" id="PF02518">
    <property type="entry name" value="HATPase_c"/>
    <property type="match status" value="1"/>
</dbReference>
<dbReference type="PANTHER" id="PTHR43047:SF72">
    <property type="entry name" value="OSMOSENSING HISTIDINE PROTEIN KINASE SLN1"/>
    <property type="match status" value="1"/>
</dbReference>
<dbReference type="Gene3D" id="3.40.50.2300">
    <property type="match status" value="1"/>
</dbReference>
<evidence type="ECO:0000256" key="11">
    <source>
        <dbReference type="ARBA" id="ARBA00023136"/>
    </source>
</evidence>
<dbReference type="SUPFAM" id="SSF55781">
    <property type="entry name" value="GAF domain-like"/>
    <property type="match status" value="1"/>
</dbReference>
<evidence type="ECO:0000259" key="17">
    <source>
        <dbReference type="PROSITE" id="PS50109"/>
    </source>
</evidence>
<keyword evidence="15" id="KW-1133">Transmembrane helix</keyword>
<reference evidence="22" key="1">
    <citation type="journal article" date="2011" name="MBio">
        <title>Novel metabolic attributes of the genus Cyanothece, comprising a group of unicellular nitrogen-fixing Cyanobacteria.</title>
        <authorList>
            <person name="Bandyopadhyay A."/>
            <person name="Elvitigala T."/>
            <person name="Welsh E."/>
            <person name="Stockel J."/>
            <person name="Liberton M."/>
            <person name="Min H."/>
            <person name="Sherman L.A."/>
            <person name="Pakrasi H.B."/>
        </authorList>
    </citation>
    <scope>NUCLEOTIDE SEQUENCE [LARGE SCALE GENOMIC DNA]</scope>
    <source>
        <strain evidence="22">PCC 8801</strain>
    </source>
</reference>
<dbReference type="CDD" id="cd16922">
    <property type="entry name" value="HATPase_EvgS-ArcB-TorS-like"/>
    <property type="match status" value="1"/>
</dbReference>
<dbReference type="InterPro" id="IPR004358">
    <property type="entry name" value="Sig_transdc_His_kin-like_C"/>
</dbReference>
<dbReference type="PROSITE" id="PS50109">
    <property type="entry name" value="HIS_KIN"/>
    <property type="match status" value="1"/>
</dbReference>
<dbReference type="Gene3D" id="1.10.287.130">
    <property type="match status" value="1"/>
</dbReference>
<dbReference type="PROSITE" id="PS50112">
    <property type="entry name" value="PAS"/>
    <property type="match status" value="1"/>
</dbReference>
<dbReference type="Proteomes" id="UP000008204">
    <property type="component" value="Chromosome"/>
</dbReference>
<keyword evidence="11 15" id="KW-0472">Membrane</keyword>
<dbReference type="InterPro" id="IPR003661">
    <property type="entry name" value="HisK_dim/P_dom"/>
</dbReference>
<evidence type="ECO:0000256" key="10">
    <source>
        <dbReference type="ARBA" id="ARBA00023012"/>
    </source>
</evidence>
<evidence type="ECO:0000313" key="21">
    <source>
        <dbReference type="EMBL" id="ACK64901.1"/>
    </source>
</evidence>
<dbReference type="InterPro" id="IPR011006">
    <property type="entry name" value="CheY-like_superfamily"/>
</dbReference>
<keyword evidence="6" id="KW-0808">Transferase</keyword>
<dbReference type="FunFam" id="3.30.565.10:FF:000010">
    <property type="entry name" value="Sensor histidine kinase RcsC"/>
    <property type="match status" value="1"/>
</dbReference>
<dbReference type="GO" id="GO:0009927">
    <property type="term" value="F:histidine phosphotransfer kinase activity"/>
    <property type="evidence" value="ECO:0007669"/>
    <property type="project" value="TreeGrafter"/>
</dbReference>
<organism evidence="21 22">
    <name type="scientific">Rippkaea orientalis (strain PCC 8801 / RF-1)</name>
    <name type="common">Cyanothece sp. (strain PCC 8801)</name>
    <dbReference type="NCBI Taxonomy" id="41431"/>
    <lineage>
        <taxon>Bacteria</taxon>
        <taxon>Bacillati</taxon>
        <taxon>Cyanobacteriota</taxon>
        <taxon>Cyanophyceae</taxon>
        <taxon>Oscillatoriophycideae</taxon>
        <taxon>Chroococcales</taxon>
        <taxon>Aphanothecaceae</taxon>
        <taxon>Rippkaea</taxon>
        <taxon>Rippkaea orientalis</taxon>
    </lineage>
</organism>
<feature type="domain" description="Response regulatory" evidence="18">
    <location>
        <begin position="631"/>
        <end position="752"/>
    </location>
</feature>
<evidence type="ECO:0000259" key="20">
    <source>
        <dbReference type="PROSITE" id="PS50113"/>
    </source>
</evidence>
<evidence type="ECO:0000256" key="1">
    <source>
        <dbReference type="ARBA" id="ARBA00000085"/>
    </source>
</evidence>
<dbReference type="Gene3D" id="3.30.450.20">
    <property type="entry name" value="PAS domain"/>
    <property type="match status" value="1"/>
</dbReference>
<evidence type="ECO:0000256" key="13">
    <source>
        <dbReference type="ARBA" id="ARBA00074306"/>
    </source>
</evidence>
<evidence type="ECO:0000256" key="5">
    <source>
        <dbReference type="ARBA" id="ARBA00022553"/>
    </source>
</evidence>
<dbReference type="InterPro" id="IPR001610">
    <property type="entry name" value="PAC"/>
</dbReference>
<dbReference type="CDD" id="cd00130">
    <property type="entry name" value="PAS"/>
    <property type="match status" value="1"/>
</dbReference>
<keyword evidence="9" id="KW-0067">ATP-binding</keyword>
<feature type="transmembrane region" description="Helical" evidence="15">
    <location>
        <begin position="21"/>
        <end position="47"/>
    </location>
</feature>
<evidence type="ECO:0000256" key="14">
    <source>
        <dbReference type="PROSITE-ProRule" id="PRU00169"/>
    </source>
</evidence>
<dbReference type="PRINTS" id="PR00344">
    <property type="entry name" value="BCTRLSENSOR"/>
</dbReference>
<dbReference type="InterPro" id="IPR000700">
    <property type="entry name" value="PAS-assoc_C"/>
</dbReference>
<keyword evidence="15" id="KW-0812">Transmembrane</keyword>
<dbReference type="PROSITE" id="PS50113">
    <property type="entry name" value="PAC"/>
    <property type="match status" value="1"/>
</dbReference>
<keyword evidence="5 14" id="KW-0597">Phosphoprotein</keyword>
<feature type="domain" description="Phytochrome chromophore attachment site" evidence="16">
    <location>
        <begin position="211"/>
        <end position="351"/>
    </location>
</feature>
<gene>
    <name evidence="21" type="ordered locus">PCC8801_0819</name>
</gene>
<dbReference type="GO" id="GO:0000155">
    <property type="term" value="F:phosphorelay sensor kinase activity"/>
    <property type="evidence" value="ECO:0007669"/>
    <property type="project" value="InterPro"/>
</dbReference>
<evidence type="ECO:0000259" key="19">
    <source>
        <dbReference type="PROSITE" id="PS50112"/>
    </source>
</evidence>
<dbReference type="InterPro" id="IPR001789">
    <property type="entry name" value="Sig_transdc_resp-reg_receiver"/>
</dbReference>
<keyword evidence="8 21" id="KW-0418">Kinase</keyword>
<dbReference type="SUPFAM" id="SSF52172">
    <property type="entry name" value="CheY-like"/>
    <property type="match status" value="1"/>
</dbReference>
<dbReference type="PROSITE" id="PS50046">
    <property type="entry name" value="PHYTOCHROME_2"/>
    <property type="match status" value="1"/>
</dbReference>
<dbReference type="InterPro" id="IPR035965">
    <property type="entry name" value="PAS-like_dom_sf"/>
</dbReference>
<dbReference type="Pfam" id="PF00512">
    <property type="entry name" value="HisKA"/>
    <property type="match status" value="1"/>
</dbReference>
<keyword evidence="7" id="KW-0547">Nucleotide-binding</keyword>
<dbReference type="GO" id="GO:0005524">
    <property type="term" value="F:ATP binding"/>
    <property type="evidence" value="ECO:0007669"/>
    <property type="project" value="UniProtKB-KW"/>
</dbReference>
<evidence type="ECO:0000256" key="15">
    <source>
        <dbReference type="SAM" id="Phobius"/>
    </source>
</evidence>
<protein>
    <recommendedName>
        <fullName evidence="13">Circadian input-output histidine kinase CikA</fullName>
        <ecNumber evidence="4">2.7.13.3</ecNumber>
    </recommendedName>
</protein>
<feature type="domain" description="Histidine kinase" evidence="17">
    <location>
        <begin position="385"/>
        <end position="605"/>
    </location>
</feature>
<dbReference type="Pfam" id="PF01590">
    <property type="entry name" value="GAF"/>
    <property type="match status" value="1"/>
</dbReference>
<dbReference type="InterPro" id="IPR016132">
    <property type="entry name" value="Phyto_chromo_attachment"/>
</dbReference>
<proteinExistence type="inferred from homology"/>
<dbReference type="FunFam" id="1.10.287.130:FF:000038">
    <property type="entry name" value="Sensory transduction histidine kinase"/>
    <property type="match status" value="1"/>
</dbReference>
<evidence type="ECO:0000256" key="7">
    <source>
        <dbReference type="ARBA" id="ARBA00022741"/>
    </source>
</evidence>
<dbReference type="InterPro" id="IPR005467">
    <property type="entry name" value="His_kinase_dom"/>
</dbReference>
<dbReference type="Pfam" id="PF08448">
    <property type="entry name" value="PAS_4"/>
    <property type="match status" value="1"/>
</dbReference>
<dbReference type="InterPro" id="IPR013656">
    <property type="entry name" value="PAS_4"/>
</dbReference>
<dbReference type="SMART" id="SM00091">
    <property type="entry name" value="PAS"/>
    <property type="match status" value="1"/>
</dbReference>
<name>B7JYN1_RIPO1</name>
<dbReference type="CDD" id="cd17546">
    <property type="entry name" value="REC_hyHK_CKI1_RcsC-like"/>
    <property type="match status" value="1"/>
</dbReference>
<dbReference type="HOGENOM" id="CLU_000445_114_15_3"/>
<dbReference type="GO" id="GO:0005886">
    <property type="term" value="C:plasma membrane"/>
    <property type="evidence" value="ECO:0007669"/>
    <property type="project" value="TreeGrafter"/>
</dbReference>
<keyword evidence="12" id="KW-0131">Cell cycle</keyword>
<feature type="domain" description="PAC" evidence="20">
    <location>
        <begin position="139"/>
        <end position="191"/>
    </location>
</feature>
<comment type="similarity">
    <text evidence="3">In the N-terminal section; belongs to the phytochrome family.</text>
</comment>
<dbReference type="Gene3D" id="3.30.565.10">
    <property type="entry name" value="Histidine kinase-like ATPase, C-terminal domain"/>
    <property type="match status" value="1"/>
</dbReference>
<dbReference type="SUPFAM" id="SSF55874">
    <property type="entry name" value="ATPase domain of HSP90 chaperone/DNA topoisomerase II/histidine kinase"/>
    <property type="match status" value="1"/>
</dbReference>
<dbReference type="SUPFAM" id="SSF55785">
    <property type="entry name" value="PYP-like sensor domain (PAS domain)"/>
    <property type="match status" value="1"/>
</dbReference>
<dbReference type="eggNOG" id="COG5002">
    <property type="taxonomic scope" value="Bacteria"/>
</dbReference>
<dbReference type="PANTHER" id="PTHR43047">
    <property type="entry name" value="TWO-COMPONENT HISTIDINE PROTEIN KINASE"/>
    <property type="match status" value="1"/>
</dbReference>
<dbReference type="NCBIfam" id="TIGR00229">
    <property type="entry name" value="sensory_box"/>
    <property type="match status" value="1"/>
</dbReference>
<dbReference type="InterPro" id="IPR036097">
    <property type="entry name" value="HisK_dim/P_sf"/>
</dbReference>
<evidence type="ECO:0000259" key="16">
    <source>
        <dbReference type="PROSITE" id="PS50046"/>
    </source>
</evidence>
<dbReference type="EMBL" id="CP001287">
    <property type="protein sequence ID" value="ACK64901.1"/>
    <property type="molecule type" value="Genomic_DNA"/>
</dbReference>
<dbReference type="SMART" id="SM00086">
    <property type="entry name" value="PAC"/>
    <property type="match status" value="1"/>
</dbReference>
<dbReference type="OrthoDB" id="569347at2"/>
<evidence type="ECO:0000259" key="18">
    <source>
        <dbReference type="PROSITE" id="PS50110"/>
    </source>
</evidence>
<sequence>MLGIISHTSINSLRYIQLINIGAVFSYLLGTGILLILIGIVITIWWYCFRSSGHQLEEAKSALEASESRYQAIVEDQTELICRFRQDGTVTFVNQAYCRYFNLTPEQIVGKSFLPLIPAENQEKVSQDLKGLTQQNPVIIHEHQVIAPTGEMGWHQWTNRGIFDDKGQVREIQAVGRDITQLKQIEAELRQTLEKEKTLNQIAERIRESLDIEDILNKTCEETRQILECDRVAVYQFKPDWSGEFIAESVALGWVPLVGETVKKVWQDTFLQRTKGGRYKYNQIFAVKDIYTAGHQQCHLDLLEQFQARAYLIIPIFVQNQLWGLLASYQNSAPRDWSPQNIKLLKQISIQLGLALQQGELLSQLQKTKNAAEAANRAKSQFLAHMSHELRTPLNAILGFSQLLNHDSTLNEEQQEYIDIINRSGEHLLALIQDILDMAKIEAGQITLQRNSFNLHRLIQTLEQMFYLKAQDKGLQLFVEIDPSIPAYILTDEGKLRQVLINLLSNAIKFTQRGQIILRVSEKPDPETPYLLFEVEDSGPGIECDEAPKLFNPFFQTELGRKTQEGTGLGLAISRHFVSIMGGSLWVSCPLSGGTLFHFDLPVEFACSEESCPPKSPGRIVGLGTDQPSYRLLVVEDHPTNRQVLVNLLEPIGFQVKTADNGQEAVELWETWHPHLIWMDLHLPIMDGYEATRQIKAKMEKFPLDIYPTKIIALTASAFAQERSAMLALGCDDFVTKPFSEGIILDKIAQHLGVCYRYEQSPKALKNRQIIPVKDLRDLKSQLKKMPLNWQKELYQGAASADAETILHLIEKLPPDQTLLDKALNDLVNNFSFDLIMDLADTRR</sequence>
<evidence type="ECO:0000256" key="12">
    <source>
        <dbReference type="ARBA" id="ARBA00023306"/>
    </source>
</evidence>
<evidence type="ECO:0000256" key="2">
    <source>
        <dbReference type="ARBA" id="ARBA00004370"/>
    </source>
</evidence>
<accession>B7JYN1</accession>
<evidence type="ECO:0000256" key="9">
    <source>
        <dbReference type="ARBA" id="ARBA00022840"/>
    </source>
</evidence>
<dbReference type="Pfam" id="PF00072">
    <property type="entry name" value="Response_reg"/>
    <property type="match status" value="1"/>
</dbReference>
<dbReference type="InterPro" id="IPR029016">
    <property type="entry name" value="GAF-like_dom_sf"/>
</dbReference>
<evidence type="ECO:0000256" key="8">
    <source>
        <dbReference type="ARBA" id="ARBA00022777"/>
    </source>
</evidence>
<dbReference type="CDD" id="cd00082">
    <property type="entry name" value="HisKA"/>
    <property type="match status" value="1"/>
</dbReference>
<dbReference type="EC" id="2.7.13.3" evidence="4"/>
<dbReference type="eggNOG" id="COG4251">
    <property type="taxonomic scope" value="Bacteria"/>
</dbReference>
<dbReference type="RefSeq" id="WP_012594177.1">
    <property type="nucleotide sequence ID" value="NC_011726.1"/>
</dbReference>
<evidence type="ECO:0000256" key="3">
    <source>
        <dbReference type="ARBA" id="ARBA00006402"/>
    </source>
</evidence>
<dbReference type="PROSITE" id="PS50110">
    <property type="entry name" value="RESPONSE_REGULATORY"/>
    <property type="match status" value="1"/>
</dbReference>
<dbReference type="SMART" id="SM00388">
    <property type="entry name" value="HisKA"/>
    <property type="match status" value="1"/>
</dbReference>
<dbReference type="AlphaFoldDB" id="B7JYN1"/>
<comment type="subcellular location">
    <subcellularLocation>
        <location evidence="2">Membrane</location>
    </subcellularLocation>
</comment>
<feature type="modified residue" description="4-aspartylphosphate" evidence="14">
    <location>
        <position position="680"/>
    </location>
</feature>
<feature type="domain" description="PAS" evidence="19">
    <location>
        <begin position="66"/>
        <end position="136"/>
    </location>
</feature>
<dbReference type="InterPro" id="IPR036890">
    <property type="entry name" value="HATPase_C_sf"/>
</dbReference>
<dbReference type="SUPFAM" id="SSF47384">
    <property type="entry name" value="Homodimeric domain of signal transducing histidine kinase"/>
    <property type="match status" value="1"/>
</dbReference>
<dbReference type="Gene3D" id="3.30.450.40">
    <property type="match status" value="1"/>
</dbReference>
<evidence type="ECO:0000256" key="4">
    <source>
        <dbReference type="ARBA" id="ARBA00012438"/>
    </source>
</evidence>
<dbReference type="SMART" id="SM00448">
    <property type="entry name" value="REC"/>
    <property type="match status" value="1"/>
</dbReference>
<dbReference type="STRING" id="41431.PCC8801_0819"/>
<dbReference type="KEGG" id="cyp:PCC8801_0819"/>
<dbReference type="InterPro" id="IPR003018">
    <property type="entry name" value="GAF"/>
</dbReference>
<keyword evidence="10" id="KW-0902">Two-component regulatory system</keyword>
<evidence type="ECO:0000256" key="6">
    <source>
        <dbReference type="ARBA" id="ARBA00022679"/>
    </source>
</evidence>
<evidence type="ECO:0000313" key="22">
    <source>
        <dbReference type="Proteomes" id="UP000008204"/>
    </source>
</evidence>
<dbReference type="eggNOG" id="COG3706">
    <property type="taxonomic scope" value="Bacteria"/>
</dbReference>
<dbReference type="InterPro" id="IPR003594">
    <property type="entry name" value="HATPase_dom"/>
</dbReference>
<keyword evidence="22" id="KW-1185">Reference proteome</keyword>
<dbReference type="SMART" id="SM00387">
    <property type="entry name" value="HATPase_c"/>
    <property type="match status" value="1"/>
</dbReference>